<dbReference type="Pfam" id="PF16787">
    <property type="entry name" value="NDC10_II"/>
    <property type="match status" value="1"/>
</dbReference>
<dbReference type="EMBL" id="JAYKXP010000010">
    <property type="protein sequence ID" value="KAK7053211.1"/>
    <property type="molecule type" value="Genomic_DNA"/>
</dbReference>
<reference evidence="4 5" key="1">
    <citation type="submission" date="2024-01" db="EMBL/GenBank/DDBJ databases">
        <title>A draft genome for a cacao thread blight-causing isolate of Paramarasmius palmivorus.</title>
        <authorList>
            <person name="Baruah I.K."/>
            <person name="Bukari Y."/>
            <person name="Amoako-Attah I."/>
            <person name="Meinhardt L.W."/>
            <person name="Bailey B.A."/>
            <person name="Cohen S.P."/>
        </authorList>
    </citation>
    <scope>NUCLEOTIDE SEQUENCE [LARGE SCALE GENOMIC DNA]</scope>
    <source>
        <strain evidence="4 5">GH-12</strain>
    </source>
</reference>
<keyword evidence="5" id="KW-1185">Reference proteome</keyword>
<dbReference type="InterPro" id="IPR031872">
    <property type="entry name" value="NDC10_II"/>
</dbReference>
<feature type="coiled-coil region" evidence="1">
    <location>
        <begin position="698"/>
        <end position="725"/>
    </location>
</feature>
<evidence type="ECO:0000259" key="3">
    <source>
        <dbReference type="Pfam" id="PF16787"/>
    </source>
</evidence>
<evidence type="ECO:0000256" key="1">
    <source>
        <dbReference type="SAM" id="Coils"/>
    </source>
</evidence>
<gene>
    <name evidence="4" type="ORF">VNI00_003830</name>
</gene>
<feature type="region of interest" description="Disordered" evidence="2">
    <location>
        <begin position="142"/>
        <end position="192"/>
    </location>
</feature>
<feature type="region of interest" description="Disordered" evidence="2">
    <location>
        <begin position="1"/>
        <end position="57"/>
    </location>
</feature>
<evidence type="ECO:0000256" key="2">
    <source>
        <dbReference type="SAM" id="MobiDB-lite"/>
    </source>
</evidence>
<comment type="caution">
    <text evidence="4">The sequence shown here is derived from an EMBL/GenBank/DDBJ whole genome shotgun (WGS) entry which is preliminary data.</text>
</comment>
<dbReference type="Proteomes" id="UP001383192">
    <property type="component" value="Unassembled WGS sequence"/>
</dbReference>
<dbReference type="GO" id="GO:0003677">
    <property type="term" value="F:DNA binding"/>
    <property type="evidence" value="ECO:0007669"/>
    <property type="project" value="InterPro"/>
</dbReference>
<feature type="region of interest" description="Disordered" evidence="2">
    <location>
        <begin position="998"/>
        <end position="1057"/>
    </location>
</feature>
<accession>A0AAW0DML1</accession>
<keyword evidence="1" id="KW-0175">Coiled coil</keyword>
<evidence type="ECO:0000313" key="4">
    <source>
        <dbReference type="EMBL" id="KAK7053211.1"/>
    </source>
</evidence>
<dbReference type="InterPro" id="IPR038279">
    <property type="entry name" value="Ndc10_dom2_sf"/>
</dbReference>
<feature type="compositionally biased region" description="Basic and acidic residues" evidence="2">
    <location>
        <begin position="998"/>
        <end position="1016"/>
    </location>
</feature>
<protein>
    <recommendedName>
        <fullName evidence="3">Ndc10 domain-containing protein</fullName>
    </recommendedName>
</protein>
<feature type="compositionally biased region" description="Low complexity" evidence="2">
    <location>
        <begin position="19"/>
        <end position="36"/>
    </location>
</feature>
<sequence>MANGDGDINWEAIDPALRPSQPQVATSSSSPSTSTSTPPPNVQQPNSSAARTSRPRHVDAAEIIPEVDQDGKITTSCNEQQRRLAKINVKQPLRDLCTTLQIKVPKNANLEKLRTALLGYWYPNSISLSQTAAAASTSQAIPIASNSTSPPQPCPRPGDTSNASAQKARAGNESREDAGSEDEDEDVGERGNDEEQLVHEFGVPGAFAEEILGYDEEHDDLDLEDDDDFEVFQTRMRVEATQRAEMNRRPGGLRTQQAMVRMIEEFIEKALIDKIIRDRIIDEHFLLTFIKFNAERPKRTRKGVPIPGTILGASQQKKLFFGALRIRKEQEASDVTLRSRRPSTTVTVWDELRARMDNALKKAREGLIPSEDAPDITANTFLASITEDQIRIITLKGFLGHRELRSAVLGFLAWTSQNQSGNRGDDLRALKLAELQPHTFTHPNGESAIKAILGLQGEEKAGKKGLRTIINPVYTAFIAHNDPALCSLGAFSFYFHYLFDYKHLTEMMEIDWSINKSWRGVRVLHGPKSPTTPFSEQSMYNMYVHAFKKVGFESRVKVHLPRHMLGYRQEAMGVDTLQTSKLGWSRGSTYLDCYAPAIPLPAVLGAAGYKVHEVYDPVWRHVHVPEQFLALVCPMAEDIHESICGAAIYQEVPNSALFKLPALANTDVRNWMKNTFPSALSVLKAAAGSPVDLQRVANEAIRQALEESRVINSELKREVQRLVRRTSILSPTTGFSLDSYHSRLSVAQGIDLSSRLYTATDENIVLSTTLPSLSSSLTPLLPAVEITATSHDGDSSGVYEAPDHTLRAFVSSSPKTPNSPRARTEVDLVLPPIAAFSKPGGPLLIFPPVLGQKSVTWDAVFSLIHQPQLLWDVYKPSKTLDQYGDIASVWRCWVHGEAVGDGDGNQTGVKPPYQLLEQYFKYKWRKGCGKAWERFREIPEYITSWSSSESVSPQQVIDELEQLRIIEKVVRVDNKSQTIKQTMGLNALTKLLAEQRKKQAAETENKHPVADARSEQDGAPSEEQGEGQAILTGQKRKRAKAVGSRRPPAEVKNIVQQ</sequence>
<dbReference type="Gene3D" id="1.10.443.20">
    <property type="entry name" value="Centromere DNA-binding protein complex CBF3 subunit, domain 2"/>
    <property type="match status" value="1"/>
</dbReference>
<evidence type="ECO:0000313" key="5">
    <source>
        <dbReference type="Proteomes" id="UP001383192"/>
    </source>
</evidence>
<organism evidence="4 5">
    <name type="scientific">Paramarasmius palmivorus</name>
    <dbReference type="NCBI Taxonomy" id="297713"/>
    <lineage>
        <taxon>Eukaryota</taxon>
        <taxon>Fungi</taxon>
        <taxon>Dikarya</taxon>
        <taxon>Basidiomycota</taxon>
        <taxon>Agaricomycotina</taxon>
        <taxon>Agaricomycetes</taxon>
        <taxon>Agaricomycetidae</taxon>
        <taxon>Agaricales</taxon>
        <taxon>Marasmiineae</taxon>
        <taxon>Marasmiaceae</taxon>
        <taxon>Paramarasmius</taxon>
    </lineage>
</organism>
<feature type="domain" description="Ndc10" evidence="3">
    <location>
        <begin position="423"/>
        <end position="604"/>
    </location>
</feature>
<dbReference type="AlphaFoldDB" id="A0AAW0DML1"/>
<proteinExistence type="predicted"/>
<name>A0AAW0DML1_9AGAR</name>